<reference evidence="2" key="2">
    <citation type="submission" date="2021-02" db="EMBL/GenBank/DDBJ databases">
        <authorList>
            <person name="Kimball J.A."/>
            <person name="Haas M.W."/>
            <person name="Macchietto M."/>
            <person name="Kono T."/>
            <person name="Duquette J."/>
            <person name="Shao M."/>
        </authorList>
    </citation>
    <scope>NUCLEOTIDE SEQUENCE</scope>
    <source>
        <tissue evidence="2">Fresh leaf tissue</tissue>
    </source>
</reference>
<evidence type="ECO:0000313" key="2">
    <source>
        <dbReference type="EMBL" id="KAG8044156.1"/>
    </source>
</evidence>
<dbReference type="Proteomes" id="UP000729402">
    <property type="component" value="Unassembled WGS sequence"/>
</dbReference>
<evidence type="ECO:0000313" key="3">
    <source>
        <dbReference type="Proteomes" id="UP000729402"/>
    </source>
</evidence>
<comment type="caution">
    <text evidence="2">The sequence shown here is derived from an EMBL/GenBank/DDBJ whole genome shotgun (WGS) entry which is preliminary data.</text>
</comment>
<organism evidence="2 3">
    <name type="scientific">Zizania palustris</name>
    <name type="common">Northern wild rice</name>
    <dbReference type="NCBI Taxonomy" id="103762"/>
    <lineage>
        <taxon>Eukaryota</taxon>
        <taxon>Viridiplantae</taxon>
        <taxon>Streptophyta</taxon>
        <taxon>Embryophyta</taxon>
        <taxon>Tracheophyta</taxon>
        <taxon>Spermatophyta</taxon>
        <taxon>Magnoliopsida</taxon>
        <taxon>Liliopsida</taxon>
        <taxon>Poales</taxon>
        <taxon>Poaceae</taxon>
        <taxon>BOP clade</taxon>
        <taxon>Oryzoideae</taxon>
        <taxon>Oryzeae</taxon>
        <taxon>Zizaniinae</taxon>
        <taxon>Zizania</taxon>
    </lineage>
</organism>
<feature type="compositionally biased region" description="Basic residues" evidence="1">
    <location>
        <begin position="39"/>
        <end position="53"/>
    </location>
</feature>
<gene>
    <name evidence="2" type="ORF">GUJ93_ZPchr0043g16396</name>
</gene>
<keyword evidence="3" id="KW-1185">Reference proteome</keyword>
<reference evidence="2" key="1">
    <citation type="journal article" date="2021" name="bioRxiv">
        <title>Whole Genome Assembly and Annotation of Northern Wild Rice, Zizania palustris L., Supports a Whole Genome Duplication in the Zizania Genus.</title>
        <authorList>
            <person name="Haas M."/>
            <person name="Kono T."/>
            <person name="Macchietto M."/>
            <person name="Millas R."/>
            <person name="McGilp L."/>
            <person name="Shao M."/>
            <person name="Duquette J."/>
            <person name="Hirsch C.N."/>
            <person name="Kimball J."/>
        </authorList>
    </citation>
    <scope>NUCLEOTIDE SEQUENCE</scope>
    <source>
        <tissue evidence="2">Fresh leaf tissue</tissue>
    </source>
</reference>
<feature type="compositionally biased region" description="Basic and acidic residues" evidence="1">
    <location>
        <begin position="12"/>
        <end position="24"/>
    </location>
</feature>
<feature type="region of interest" description="Disordered" evidence="1">
    <location>
        <begin position="1"/>
        <end position="86"/>
    </location>
</feature>
<name>A0A8J5R2L3_ZIZPA</name>
<protein>
    <submittedName>
        <fullName evidence="2">Uncharacterized protein</fullName>
    </submittedName>
</protein>
<evidence type="ECO:0000256" key="1">
    <source>
        <dbReference type="SAM" id="MobiDB-lite"/>
    </source>
</evidence>
<proteinExistence type="predicted"/>
<dbReference type="AlphaFoldDB" id="A0A8J5R2L3"/>
<sequence length="86" mass="9076">MQVTTFGFAIKEAGKTARKEEGHSRPTAAPLGSFDAPYKHHHGHAPGRARAGRQRQGTASRQPANPRPRSESGVIPSGAARAPALN</sequence>
<accession>A0A8J5R2L3</accession>
<dbReference type="EMBL" id="JAAALK010000868">
    <property type="protein sequence ID" value="KAG8044156.1"/>
    <property type="molecule type" value="Genomic_DNA"/>
</dbReference>